<keyword evidence="12" id="KW-1185">Reference proteome</keyword>
<dbReference type="GO" id="GO:0004806">
    <property type="term" value="F:triacylglycerol lipase activity"/>
    <property type="evidence" value="ECO:0007669"/>
    <property type="project" value="TreeGrafter"/>
</dbReference>
<keyword evidence="4" id="KW-0862">Zinc</keyword>
<accession>A0A8H7DRJ8</accession>
<evidence type="ECO:0000256" key="3">
    <source>
        <dbReference type="ARBA" id="ARBA00022771"/>
    </source>
</evidence>
<dbReference type="FunFam" id="3.30.160.60:FF:000032">
    <property type="entry name" value="Krueppel-like factor 4"/>
    <property type="match status" value="1"/>
</dbReference>
<dbReference type="PANTHER" id="PTHR23025">
    <property type="entry name" value="TRIACYLGLYCEROL LIPASE"/>
    <property type="match status" value="1"/>
</dbReference>
<evidence type="ECO:0000313" key="12">
    <source>
        <dbReference type="Proteomes" id="UP000623687"/>
    </source>
</evidence>
<feature type="compositionally biased region" description="Basic residues" evidence="9">
    <location>
        <begin position="889"/>
        <end position="913"/>
    </location>
</feature>
<evidence type="ECO:0000256" key="4">
    <source>
        <dbReference type="ARBA" id="ARBA00022833"/>
    </source>
</evidence>
<dbReference type="SUPFAM" id="SSF53474">
    <property type="entry name" value="alpha/beta-Hydrolases"/>
    <property type="match status" value="1"/>
</dbReference>
<feature type="region of interest" description="Disordered" evidence="9">
    <location>
        <begin position="932"/>
        <end position="976"/>
    </location>
</feature>
<reference evidence="11" key="1">
    <citation type="submission" date="2019-07" db="EMBL/GenBank/DDBJ databases">
        <authorList>
            <person name="Palmer J.M."/>
        </authorList>
    </citation>
    <scope>NUCLEOTIDE SEQUENCE</scope>
    <source>
        <strain evidence="11">PC9</strain>
    </source>
</reference>
<protein>
    <recommendedName>
        <fullName evidence="10">C2H2-type domain-containing protein</fullName>
    </recommendedName>
</protein>
<dbReference type="PROSITE" id="PS50157">
    <property type="entry name" value="ZINC_FINGER_C2H2_2"/>
    <property type="match status" value="3"/>
</dbReference>
<feature type="region of interest" description="Disordered" evidence="9">
    <location>
        <begin position="1000"/>
        <end position="1037"/>
    </location>
</feature>
<feature type="region of interest" description="Disordered" evidence="9">
    <location>
        <begin position="888"/>
        <end position="919"/>
    </location>
</feature>
<dbReference type="PANTHER" id="PTHR23025:SF3">
    <property type="entry name" value="HORMONE-SENSITIVE LIPASE"/>
    <property type="match status" value="1"/>
</dbReference>
<proteinExistence type="predicted"/>
<dbReference type="InterPro" id="IPR013087">
    <property type="entry name" value="Znf_C2H2_type"/>
</dbReference>
<dbReference type="EMBL" id="JACETU010000005">
    <property type="protein sequence ID" value="KAF7428237.1"/>
    <property type="molecule type" value="Genomic_DNA"/>
</dbReference>
<organism evidence="11 12">
    <name type="scientific">Pleurotus ostreatus</name>
    <name type="common">Oyster mushroom</name>
    <name type="synonym">White-rot fungus</name>
    <dbReference type="NCBI Taxonomy" id="5322"/>
    <lineage>
        <taxon>Eukaryota</taxon>
        <taxon>Fungi</taxon>
        <taxon>Dikarya</taxon>
        <taxon>Basidiomycota</taxon>
        <taxon>Agaricomycotina</taxon>
        <taxon>Agaricomycetes</taxon>
        <taxon>Agaricomycetidae</taxon>
        <taxon>Agaricales</taxon>
        <taxon>Pleurotineae</taxon>
        <taxon>Pleurotaceae</taxon>
        <taxon>Pleurotus</taxon>
    </lineage>
</organism>
<name>A0A8H7DRJ8_PLEOS</name>
<dbReference type="InterPro" id="IPR036236">
    <property type="entry name" value="Znf_C2H2_sf"/>
</dbReference>
<dbReference type="Gene3D" id="3.40.50.1820">
    <property type="entry name" value="alpha/beta hydrolase"/>
    <property type="match status" value="2"/>
</dbReference>
<dbReference type="InterPro" id="IPR013094">
    <property type="entry name" value="AB_hydrolase_3"/>
</dbReference>
<feature type="compositionally biased region" description="Low complexity" evidence="9">
    <location>
        <begin position="1000"/>
        <end position="1020"/>
    </location>
</feature>
<dbReference type="SUPFAM" id="SSF57667">
    <property type="entry name" value="beta-beta-alpha zinc fingers"/>
    <property type="match status" value="2"/>
</dbReference>
<evidence type="ECO:0000256" key="2">
    <source>
        <dbReference type="ARBA" id="ARBA00022737"/>
    </source>
</evidence>
<dbReference type="GO" id="GO:0005829">
    <property type="term" value="C:cytosol"/>
    <property type="evidence" value="ECO:0007669"/>
    <property type="project" value="TreeGrafter"/>
</dbReference>
<feature type="active site" evidence="8">
    <location>
        <position position="293"/>
    </location>
</feature>
<feature type="compositionally biased region" description="Basic residues" evidence="9">
    <location>
        <begin position="386"/>
        <end position="397"/>
    </location>
</feature>
<dbReference type="Pfam" id="PF07859">
    <property type="entry name" value="Abhydrolase_3"/>
    <property type="match status" value="2"/>
</dbReference>
<dbReference type="GeneID" id="59377276"/>
<keyword evidence="1" id="KW-0479">Metal-binding</keyword>
<evidence type="ECO:0000256" key="7">
    <source>
        <dbReference type="PROSITE-ProRule" id="PRU00042"/>
    </source>
</evidence>
<gene>
    <name evidence="11" type="ORF">PC9H_007458</name>
</gene>
<feature type="domain" description="C2H2-type" evidence="10">
    <location>
        <begin position="1097"/>
        <end position="1126"/>
    </location>
</feature>
<feature type="domain" description="C2H2-type" evidence="10">
    <location>
        <begin position="1128"/>
        <end position="1164"/>
    </location>
</feature>
<dbReference type="VEuPathDB" id="FungiDB:PC9H_007458"/>
<dbReference type="GO" id="GO:0008270">
    <property type="term" value="F:zinc ion binding"/>
    <property type="evidence" value="ECO:0007669"/>
    <property type="project" value="UniProtKB-KW"/>
</dbReference>
<evidence type="ECO:0000313" key="11">
    <source>
        <dbReference type="EMBL" id="KAF7428237.1"/>
    </source>
</evidence>
<evidence type="ECO:0000256" key="9">
    <source>
        <dbReference type="SAM" id="MobiDB-lite"/>
    </source>
</evidence>
<keyword evidence="2" id="KW-0677">Repeat</keyword>
<dbReference type="SMART" id="SM00355">
    <property type="entry name" value="ZnF_C2H2"/>
    <property type="match status" value="3"/>
</dbReference>
<keyword evidence="5" id="KW-0805">Transcription regulation</keyword>
<feature type="domain" description="C2H2-type" evidence="10">
    <location>
        <begin position="1067"/>
        <end position="1096"/>
    </location>
</feature>
<feature type="region of interest" description="Disordered" evidence="9">
    <location>
        <begin position="754"/>
        <end position="826"/>
    </location>
</feature>
<dbReference type="RefSeq" id="XP_036630609.1">
    <property type="nucleotide sequence ID" value="XM_036776989.1"/>
</dbReference>
<evidence type="ECO:0000256" key="1">
    <source>
        <dbReference type="ARBA" id="ARBA00022723"/>
    </source>
</evidence>
<feature type="region of interest" description="Disordered" evidence="9">
    <location>
        <begin position="378"/>
        <end position="445"/>
    </location>
</feature>
<dbReference type="AlphaFoldDB" id="A0A8H7DRJ8"/>
<dbReference type="GO" id="GO:0004771">
    <property type="term" value="F:sterol ester esterase activity"/>
    <property type="evidence" value="ECO:0007669"/>
    <property type="project" value="TreeGrafter"/>
</dbReference>
<dbReference type="PROSITE" id="PS01174">
    <property type="entry name" value="LIPASE_GDXG_SER"/>
    <property type="match status" value="1"/>
</dbReference>
<dbReference type="InterPro" id="IPR029058">
    <property type="entry name" value="AB_hydrolase_fold"/>
</dbReference>
<feature type="compositionally biased region" description="Polar residues" evidence="9">
    <location>
        <begin position="941"/>
        <end position="950"/>
    </location>
</feature>
<comment type="caution">
    <text evidence="11">The sequence shown here is derived from an EMBL/GenBank/DDBJ whole genome shotgun (WGS) entry which is preliminary data.</text>
</comment>
<dbReference type="Gene3D" id="3.30.160.60">
    <property type="entry name" value="Classic Zinc Finger"/>
    <property type="match status" value="2"/>
</dbReference>
<evidence type="ECO:0000259" key="10">
    <source>
        <dbReference type="PROSITE" id="PS50157"/>
    </source>
</evidence>
<keyword evidence="6" id="KW-0804">Transcription</keyword>
<dbReference type="Proteomes" id="UP000623687">
    <property type="component" value="Unassembled WGS sequence"/>
</dbReference>
<evidence type="ECO:0000256" key="5">
    <source>
        <dbReference type="ARBA" id="ARBA00023015"/>
    </source>
</evidence>
<dbReference type="Pfam" id="PF00096">
    <property type="entry name" value="zf-C2H2"/>
    <property type="match status" value="2"/>
</dbReference>
<feature type="compositionally biased region" description="Polar residues" evidence="9">
    <location>
        <begin position="805"/>
        <end position="823"/>
    </location>
</feature>
<evidence type="ECO:0000256" key="6">
    <source>
        <dbReference type="ARBA" id="ARBA00023163"/>
    </source>
</evidence>
<dbReference type="GO" id="GO:0019433">
    <property type="term" value="P:triglyceride catabolic process"/>
    <property type="evidence" value="ECO:0007669"/>
    <property type="project" value="TreeGrafter"/>
</dbReference>
<dbReference type="OrthoDB" id="5570009at2759"/>
<evidence type="ECO:0000256" key="8">
    <source>
        <dbReference type="PROSITE-ProRule" id="PRU10038"/>
    </source>
</evidence>
<keyword evidence="3 7" id="KW-0863">Zinc-finger</keyword>
<sequence>MIDHILGRPNPSWKRTQVFLVVFFWLWRIMRGNPGGPRFLWLRRANRSLQRFTPWQIIVSTLTAVYALRNLDKIIGLGSPEPLARLYSPSYYRATWITTGLDAGFATALSIRPKWLRDTCSVLFSVYYIIYANEADEKLRRFRAVPTVEMLRATWEKTTNPLIRLFTYLPSIPIRRKILLPRPQSSSYQRPITAYLFFALPEKRLCKATDLILDFPGGGFVAMSPEHHEERLRTWAISTGRPVLSIDYGKAPEYPYPFAIDEAFDTYRVLVESAGAVLGMSGKKLNIIMSGDSAGATIAVNVVIKIIERNNPLNGPPPAMLLPLPLSLVMNYAALDFNFTSWMTKDNLRTLRSEHSSGYLPGLRELAAQKDHLQHVSPLSMVGDKKHLRRKGLRRKQSWKDTLRSLAGSDKENNLSSATGSVALKPRKSTSALKSPATRPLARRRHSALTIEDRGTLADAESEDDEEYYQRLREEDRPIEARVRHRPSIDMTYITDQAVLEERQKQVSADTTPIKGRVKEPIGTRLTMTSRTGYFQDRIISPSMMRAMAILYIGPYHNPDFATDYHISPILAPSYILAQFPPVLMQCGEKDPFVDDTVIFAGRLREAKRARKAELDLAISGKSARFGESLKMSTARESMDSQQLLSLKRERDKLSRETDDDWVELVIFSDWSHGYLQMPTLMGEAKAVIEELADWIDDAFRRHSSGYGDAAETELTEDSRILPTPDWVQTVRTGSTTASETEAEDSMITFVPKKYQSPPEVHTEDDGVEAGTTTEISSGDHEADGGSDITTAETIGALASGHATGGSSNVTPSKRQGGQTISETELMRRRRLLDAHIFESPNKIMDFDTSARSWNGNFNSQPAPYHDSHQHYNQVPAVPYYTNNSSALNHHHYYPPHQPPPHHHTQRPLHHHQPSLSHVPRTHTYYSQDMAAAAAAHVQQRPYQPAQSPAATPYSYLPHTSPPLPPHHQQSPAEHHISVLRDSPHPEYYPSAADLYNRVQTSQQSLSSPPSPGADSASSQGGAGANHYPSSSGVPRLPPILQVEKQQVTTSATQLASATRRKNEAHFVCPVPGCGSTFTRRFNLRGHLRSHTEERPYVCEWPGCKKGFARQHDCKRHQALHSAKSQNNLCRGCKKTFSRLDALNRHLRSEGGAECRQYHQRTAPSTSILADDQRPADS</sequence>
<feature type="compositionally biased region" description="Basic and acidic residues" evidence="9">
    <location>
        <begin position="398"/>
        <end position="413"/>
    </location>
</feature>
<dbReference type="InterPro" id="IPR033140">
    <property type="entry name" value="Lipase_GDXG_put_SER_AS"/>
</dbReference>
<dbReference type="PROSITE" id="PS00028">
    <property type="entry name" value="ZINC_FINGER_C2H2_1"/>
    <property type="match status" value="2"/>
</dbReference>